<dbReference type="RefSeq" id="XP_003738068.1">
    <property type="nucleotide sequence ID" value="XM_003738020.2"/>
</dbReference>
<name>A0AAJ6QMP8_9ACAR</name>
<dbReference type="SUPFAM" id="SSF103473">
    <property type="entry name" value="MFS general substrate transporter"/>
    <property type="match status" value="1"/>
</dbReference>
<dbReference type="AlphaFoldDB" id="A0AAJ6QMP8"/>
<proteinExistence type="predicted"/>
<feature type="transmembrane region" description="Helical" evidence="7">
    <location>
        <begin position="250"/>
        <end position="273"/>
    </location>
</feature>
<dbReference type="Gene3D" id="1.20.1250.20">
    <property type="entry name" value="MFS general substrate transporter like domains"/>
    <property type="match status" value="1"/>
</dbReference>
<feature type="transmembrane region" description="Helical" evidence="7">
    <location>
        <begin position="468"/>
        <end position="490"/>
    </location>
</feature>
<dbReference type="GO" id="GO:0016020">
    <property type="term" value="C:membrane"/>
    <property type="evidence" value="ECO:0007669"/>
    <property type="project" value="UniProtKB-SubCell"/>
</dbReference>
<keyword evidence="3 7" id="KW-0812">Transmembrane</keyword>
<dbReference type="GeneID" id="100897955"/>
<dbReference type="InterPro" id="IPR011701">
    <property type="entry name" value="MFS"/>
</dbReference>
<feature type="transmembrane region" description="Helical" evidence="7">
    <location>
        <begin position="124"/>
        <end position="144"/>
    </location>
</feature>
<keyword evidence="5 7" id="KW-0472">Membrane</keyword>
<keyword evidence="2" id="KW-0813">Transport</keyword>
<evidence type="ECO:0000256" key="7">
    <source>
        <dbReference type="SAM" id="Phobius"/>
    </source>
</evidence>
<reference evidence="10" key="1">
    <citation type="submission" date="2025-08" db="UniProtKB">
        <authorList>
            <consortium name="RefSeq"/>
        </authorList>
    </citation>
    <scope>IDENTIFICATION</scope>
</reference>
<evidence type="ECO:0000313" key="9">
    <source>
        <dbReference type="Proteomes" id="UP000694867"/>
    </source>
</evidence>
<dbReference type="PANTHER" id="PTHR23506:SF26">
    <property type="entry name" value="MFS-TYPE TRANSPORTER SLC18B1"/>
    <property type="match status" value="1"/>
</dbReference>
<dbReference type="Proteomes" id="UP000694867">
    <property type="component" value="Unplaced"/>
</dbReference>
<dbReference type="InterPro" id="IPR036259">
    <property type="entry name" value="MFS_trans_sf"/>
</dbReference>
<feature type="transmembrane region" description="Helical" evidence="7">
    <location>
        <begin position="367"/>
        <end position="388"/>
    </location>
</feature>
<sequence>MVSALAEPLLEVKPDNSSASSSGCSSKESSSDEWLIKRSSVYESSECSPGRGWNCCSASSSCIGRWLLGKLSETITVPETLLLTLVVGVNFLSFCAGSMLAPVLPQHLTSKMAQFGGEGAASEVDVSIAFVLYAGTSMLFSLVFGPLISRFGINTFYYFGLSTVALTNIALGALDILPMSSYRQYIFAQCVVRTLEGIGAAAFNTSSHSIIMRVFSRNIDEAFAAVEAAVAISFSLGPVIGSFLVKGFGWFWAFSIFGTIVLATIPLSIWTFSNYGSMRYVDVSSTGNRGFLPLRIACTWNGIFVILCMLVTTTAFSFIEPTLELFLENILQNEYSIAFYFAEAAAFAVSALIVAPFLAARTKVGTMIMGTVLLAVAFLIIGPSKYFLREPNDFMTMAGVVLIGFSFALAYVPTLDYLVETAVNDLGCLKSPATYGPISGLWNFCNGFGETFGPVLAMFQTSSDFRDATLLISTTLFSSVIILMLIAFLAKRTETDAAEMERTILGKAKVRDPVKPYRTTEDLSRHLSILISANA</sequence>
<gene>
    <name evidence="10" type="primary">LOC100897955</name>
</gene>
<keyword evidence="9" id="KW-1185">Reference proteome</keyword>
<evidence type="ECO:0000256" key="3">
    <source>
        <dbReference type="ARBA" id="ARBA00022692"/>
    </source>
</evidence>
<evidence type="ECO:0000256" key="6">
    <source>
        <dbReference type="SAM" id="MobiDB-lite"/>
    </source>
</evidence>
<feature type="transmembrane region" description="Helical" evidence="7">
    <location>
        <begin position="156"/>
        <end position="177"/>
    </location>
</feature>
<feature type="domain" description="Major facilitator superfamily (MFS) profile" evidence="8">
    <location>
        <begin position="76"/>
        <end position="496"/>
    </location>
</feature>
<evidence type="ECO:0000256" key="4">
    <source>
        <dbReference type="ARBA" id="ARBA00022989"/>
    </source>
</evidence>
<evidence type="ECO:0000256" key="2">
    <source>
        <dbReference type="ARBA" id="ARBA00022448"/>
    </source>
</evidence>
<comment type="subcellular location">
    <subcellularLocation>
        <location evidence="1">Membrane</location>
        <topology evidence="1">Multi-pass membrane protein</topology>
    </subcellularLocation>
</comment>
<protein>
    <submittedName>
        <fullName evidence="10">Uncharacterized protein LOC100897955</fullName>
    </submittedName>
</protein>
<dbReference type="Pfam" id="PF07690">
    <property type="entry name" value="MFS_1"/>
    <property type="match status" value="1"/>
</dbReference>
<evidence type="ECO:0000256" key="5">
    <source>
        <dbReference type="ARBA" id="ARBA00023136"/>
    </source>
</evidence>
<keyword evidence="4 7" id="KW-1133">Transmembrane helix</keyword>
<feature type="transmembrane region" description="Helical" evidence="7">
    <location>
        <begin position="294"/>
        <end position="319"/>
    </location>
</feature>
<dbReference type="PANTHER" id="PTHR23506">
    <property type="entry name" value="GH10249P"/>
    <property type="match status" value="1"/>
</dbReference>
<evidence type="ECO:0000256" key="1">
    <source>
        <dbReference type="ARBA" id="ARBA00004141"/>
    </source>
</evidence>
<dbReference type="PROSITE" id="PS50850">
    <property type="entry name" value="MFS"/>
    <property type="match status" value="1"/>
</dbReference>
<dbReference type="KEGG" id="goe:100897955"/>
<feature type="transmembrane region" description="Helical" evidence="7">
    <location>
        <begin position="394"/>
        <end position="412"/>
    </location>
</feature>
<accession>A0AAJ6QMP8</accession>
<evidence type="ECO:0000259" key="8">
    <source>
        <dbReference type="PROSITE" id="PS50850"/>
    </source>
</evidence>
<feature type="compositionally biased region" description="Low complexity" evidence="6">
    <location>
        <begin position="17"/>
        <end position="28"/>
    </location>
</feature>
<dbReference type="GO" id="GO:0022857">
    <property type="term" value="F:transmembrane transporter activity"/>
    <property type="evidence" value="ECO:0007669"/>
    <property type="project" value="InterPro"/>
</dbReference>
<feature type="transmembrane region" description="Helical" evidence="7">
    <location>
        <begin position="81"/>
        <end position="104"/>
    </location>
</feature>
<dbReference type="InterPro" id="IPR020846">
    <property type="entry name" value="MFS_dom"/>
</dbReference>
<feature type="transmembrane region" description="Helical" evidence="7">
    <location>
        <begin position="339"/>
        <end position="360"/>
    </location>
</feature>
<evidence type="ECO:0000313" key="10">
    <source>
        <dbReference type="RefSeq" id="XP_003738068.1"/>
    </source>
</evidence>
<feature type="region of interest" description="Disordered" evidence="6">
    <location>
        <begin position="1"/>
        <end position="30"/>
    </location>
</feature>
<organism evidence="9 10">
    <name type="scientific">Galendromus occidentalis</name>
    <name type="common">western predatory mite</name>
    <dbReference type="NCBI Taxonomy" id="34638"/>
    <lineage>
        <taxon>Eukaryota</taxon>
        <taxon>Metazoa</taxon>
        <taxon>Ecdysozoa</taxon>
        <taxon>Arthropoda</taxon>
        <taxon>Chelicerata</taxon>
        <taxon>Arachnida</taxon>
        <taxon>Acari</taxon>
        <taxon>Parasitiformes</taxon>
        <taxon>Mesostigmata</taxon>
        <taxon>Gamasina</taxon>
        <taxon>Phytoseioidea</taxon>
        <taxon>Phytoseiidae</taxon>
        <taxon>Typhlodrominae</taxon>
        <taxon>Galendromus</taxon>
    </lineage>
</organism>
<feature type="transmembrane region" description="Helical" evidence="7">
    <location>
        <begin position="222"/>
        <end position="244"/>
    </location>
</feature>
<dbReference type="InterPro" id="IPR050930">
    <property type="entry name" value="MFS_Vesicular_Transporter"/>
</dbReference>